<keyword evidence="3" id="KW-1185">Reference proteome</keyword>
<dbReference type="Proteomes" id="UP000236884">
    <property type="component" value="Chromosome"/>
</dbReference>
<feature type="transmembrane region" description="Helical" evidence="1">
    <location>
        <begin position="102"/>
        <end position="121"/>
    </location>
</feature>
<feature type="transmembrane region" description="Helical" evidence="1">
    <location>
        <begin position="7"/>
        <end position="27"/>
    </location>
</feature>
<evidence type="ECO:0000313" key="2">
    <source>
        <dbReference type="EMBL" id="BAT58813.1"/>
    </source>
</evidence>
<dbReference type="KEGG" id="vgo:GJW-30_1_01340"/>
<dbReference type="EMBL" id="AP014946">
    <property type="protein sequence ID" value="BAT58813.1"/>
    <property type="molecule type" value="Genomic_DNA"/>
</dbReference>
<dbReference type="InterPro" id="IPR009732">
    <property type="entry name" value="DUF1304"/>
</dbReference>
<keyword evidence="1" id="KW-1133">Transmembrane helix</keyword>
<sequence>MTMVGNALVALVALLHFYFLVLEMFLWTKPAGLAAFNNTLEKAQDMAVLAANQGLYNGFLGAGLIFGLLYPAAGPALHIKTFFLVCVFVAGAYGAYSTGAMKILAIQALPAFIALLVLWMARPQTA</sequence>
<dbReference type="RefSeq" id="WP_096353296.1">
    <property type="nucleotide sequence ID" value="NZ_AP014946.1"/>
</dbReference>
<feature type="transmembrane region" description="Helical" evidence="1">
    <location>
        <begin position="47"/>
        <end position="70"/>
    </location>
</feature>
<name>A0A0S3PSC9_9BRAD</name>
<accession>A0A0S3PSC9</accession>
<evidence type="ECO:0000256" key="1">
    <source>
        <dbReference type="SAM" id="Phobius"/>
    </source>
</evidence>
<organism evidence="2 3">
    <name type="scientific">Variibacter gotjawalensis</name>
    <dbReference type="NCBI Taxonomy" id="1333996"/>
    <lineage>
        <taxon>Bacteria</taxon>
        <taxon>Pseudomonadati</taxon>
        <taxon>Pseudomonadota</taxon>
        <taxon>Alphaproteobacteria</taxon>
        <taxon>Hyphomicrobiales</taxon>
        <taxon>Nitrobacteraceae</taxon>
        <taxon>Variibacter</taxon>
    </lineage>
</organism>
<protein>
    <recommendedName>
        <fullName evidence="4">DUF1304 domain-containing protein</fullName>
    </recommendedName>
</protein>
<dbReference type="AlphaFoldDB" id="A0A0S3PSC9"/>
<feature type="transmembrane region" description="Helical" evidence="1">
    <location>
        <begin position="77"/>
        <end position="96"/>
    </location>
</feature>
<reference evidence="2 3" key="1">
    <citation type="submission" date="2015-08" db="EMBL/GenBank/DDBJ databases">
        <title>Investigation of the bacterial diversity of lava forest soil.</title>
        <authorList>
            <person name="Lee J.S."/>
        </authorList>
    </citation>
    <scope>NUCLEOTIDE SEQUENCE [LARGE SCALE GENOMIC DNA]</scope>
    <source>
        <strain evidence="2 3">GJW-30</strain>
    </source>
</reference>
<proteinExistence type="predicted"/>
<keyword evidence="1" id="KW-0472">Membrane</keyword>
<dbReference type="Pfam" id="PF06993">
    <property type="entry name" value="DUF1304"/>
    <property type="match status" value="1"/>
</dbReference>
<dbReference type="PANTHER" id="PTHR38446:SF1">
    <property type="entry name" value="BLL0914 PROTEIN"/>
    <property type="match status" value="1"/>
</dbReference>
<evidence type="ECO:0000313" key="3">
    <source>
        <dbReference type="Proteomes" id="UP000236884"/>
    </source>
</evidence>
<dbReference type="PANTHER" id="PTHR38446">
    <property type="entry name" value="BLL0914 PROTEIN"/>
    <property type="match status" value="1"/>
</dbReference>
<dbReference type="OrthoDB" id="9803832at2"/>
<keyword evidence="1" id="KW-0812">Transmembrane</keyword>
<gene>
    <name evidence="2" type="ORF">GJW-30_1_01340</name>
</gene>
<evidence type="ECO:0008006" key="4">
    <source>
        <dbReference type="Google" id="ProtNLM"/>
    </source>
</evidence>